<dbReference type="PROSITE" id="PS50928">
    <property type="entry name" value="ABC_TM1"/>
    <property type="match status" value="1"/>
</dbReference>
<name>A0A9W6K0Z0_9HYPH</name>
<dbReference type="Gene3D" id="1.10.3720.10">
    <property type="entry name" value="MetI-like"/>
    <property type="match status" value="1"/>
</dbReference>
<dbReference type="Pfam" id="PF00528">
    <property type="entry name" value="BPD_transp_1"/>
    <property type="match status" value="1"/>
</dbReference>
<feature type="transmembrane region" description="Helical" evidence="7">
    <location>
        <begin position="248"/>
        <end position="269"/>
    </location>
</feature>
<feature type="transmembrane region" description="Helical" evidence="7">
    <location>
        <begin position="216"/>
        <end position="236"/>
    </location>
</feature>
<protein>
    <submittedName>
        <fullName evidence="9">ABC transporter permease</fullName>
    </submittedName>
</protein>
<evidence type="ECO:0000313" key="10">
    <source>
        <dbReference type="Proteomes" id="UP001143330"/>
    </source>
</evidence>
<dbReference type="AlphaFoldDB" id="A0A9W6K0Z0"/>
<gene>
    <name evidence="9" type="ORF">GCM10017653_42960</name>
</gene>
<dbReference type="Proteomes" id="UP001143330">
    <property type="component" value="Unassembled WGS sequence"/>
</dbReference>
<evidence type="ECO:0000256" key="7">
    <source>
        <dbReference type="RuleBase" id="RU363032"/>
    </source>
</evidence>
<sequence length="281" mass="30424">MTDTPAFDMASAGETARRWRRTALRVTRTLWFRRIVVLVVLAVAWELAARWQSNPILLPSFLEAFTAFREASLNEGLLAAAVASLSVLLKGYVAAIVIATIIVSIAAANSFVRDALQTVAAMLNPLPAIALLPLALLWFGLGEASLLFVLINAVVWPFALAALQGFEGVPETHRLVGRNYGLTGAAYVRQILIPSALPAVISGMRVGWAFAWRTLIAAELVFGVSSSSGGLGWFIFRARNELYTDRVFAGLATVILIGLLVEAVAFRGLESATVRRWGMLR</sequence>
<evidence type="ECO:0000256" key="2">
    <source>
        <dbReference type="ARBA" id="ARBA00022448"/>
    </source>
</evidence>
<evidence type="ECO:0000256" key="6">
    <source>
        <dbReference type="ARBA" id="ARBA00023136"/>
    </source>
</evidence>
<evidence type="ECO:0000313" key="9">
    <source>
        <dbReference type="EMBL" id="GLK86226.1"/>
    </source>
</evidence>
<evidence type="ECO:0000259" key="8">
    <source>
        <dbReference type="PROSITE" id="PS50928"/>
    </source>
</evidence>
<keyword evidence="6 7" id="KW-0472">Membrane</keyword>
<reference evidence="9" key="1">
    <citation type="journal article" date="2014" name="Int. J. Syst. Evol. Microbiol.">
        <title>Complete genome sequence of Corynebacterium casei LMG S-19264T (=DSM 44701T), isolated from a smear-ripened cheese.</title>
        <authorList>
            <consortium name="US DOE Joint Genome Institute (JGI-PGF)"/>
            <person name="Walter F."/>
            <person name="Albersmeier A."/>
            <person name="Kalinowski J."/>
            <person name="Ruckert C."/>
        </authorList>
    </citation>
    <scope>NUCLEOTIDE SEQUENCE</scope>
    <source>
        <strain evidence="9">VKM B-2789</strain>
    </source>
</reference>
<dbReference type="GO" id="GO:0005886">
    <property type="term" value="C:plasma membrane"/>
    <property type="evidence" value="ECO:0007669"/>
    <property type="project" value="UniProtKB-SubCell"/>
</dbReference>
<organism evidence="9 10">
    <name type="scientific">Ancylobacter defluvii</name>
    <dbReference type="NCBI Taxonomy" id="1282440"/>
    <lineage>
        <taxon>Bacteria</taxon>
        <taxon>Pseudomonadati</taxon>
        <taxon>Pseudomonadota</taxon>
        <taxon>Alphaproteobacteria</taxon>
        <taxon>Hyphomicrobiales</taxon>
        <taxon>Xanthobacteraceae</taxon>
        <taxon>Ancylobacter</taxon>
    </lineage>
</organism>
<feature type="domain" description="ABC transmembrane type-1" evidence="8">
    <location>
        <begin position="73"/>
        <end position="265"/>
    </location>
</feature>
<dbReference type="InterPro" id="IPR035906">
    <property type="entry name" value="MetI-like_sf"/>
</dbReference>
<dbReference type="EMBL" id="BSFM01000017">
    <property type="protein sequence ID" value="GLK86226.1"/>
    <property type="molecule type" value="Genomic_DNA"/>
</dbReference>
<comment type="caution">
    <text evidence="9">The sequence shown here is derived from an EMBL/GenBank/DDBJ whole genome shotgun (WGS) entry which is preliminary data.</text>
</comment>
<accession>A0A9W6K0Z0</accession>
<dbReference type="CDD" id="cd06261">
    <property type="entry name" value="TM_PBP2"/>
    <property type="match status" value="1"/>
</dbReference>
<keyword evidence="2 7" id="KW-0813">Transport</keyword>
<comment type="subcellular location">
    <subcellularLocation>
        <location evidence="1 7">Cell membrane</location>
        <topology evidence="1 7">Multi-pass membrane protein</topology>
    </subcellularLocation>
</comment>
<evidence type="ECO:0000256" key="1">
    <source>
        <dbReference type="ARBA" id="ARBA00004651"/>
    </source>
</evidence>
<feature type="transmembrane region" description="Helical" evidence="7">
    <location>
        <begin position="92"/>
        <end position="112"/>
    </location>
</feature>
<dbReference type="InterPro" id="IPR000515">
    <property type="entry name" value="MetI-like"/>
</dbReference>
<keyword evidence="5 7" id="KW-1133">Transmembrane helix</keyword>
<evidence type="ECO:0000256" key="4">
    <source>
        <dbReference type="ARBA" id="ARBA00022692"/>
    </source>
</evidence>
<feature type="transmembrane region" description="Helical" evidence="7">
    <location>
        <begin position="187"/>
        <end position="210"/>
    </location>
</feature>
<feature type="transmembrane region" description="Helical" evidence="7">
    <location>
        <begin position="30"/>
        <end position="48"/>
    </location>
</feature>
<reference evidence="9" key="2">
    <citation type="submission" date="2023-01" db="EMBL/GenBank/DDBJ databases">
        <authorList>
            <person name="Sun Q."/>
            <person name="Evtushenko L."/>
        </authorList>
    </citation>
    <scope>NUCLEOTIDE SEQUENCE</scope>
    <source>
        <strain evidence="9">VKM B-2789</strain>
    </source>
</reference>
<dbReference type="PANTHER" id="PTHR30151">
    <property type="entry name" value="ALKANE SULFONATE ABC TRANSPORTER-RELATED, MEMBRANE SUBUNIT"/>
    <property type="match status" value="1"/>
</dbReference>
<keyword evidence="4 7" id="KW-0812">Transmembrane</keyword>
<proteinExistence type="inferred from homology"/>
<comment type="similarity">
    <text evidence="7">Belongs to the binding-protein-dependent transport system permease family.</text>
</comment>
<dbReference type="SUPFAM" id="SSF161098">
    <property type="entry name" value="MetI-like"/>
    <property type="match status" value="1"/>
</dbReference>
<keyword evidence="3" id="KW-1003">Cell membrane</keyword>
<dbReference type="GO" id="GO:0055085">
    <property type="term" value="P:transmembrane transport"/>
    <property type="evidence" value="ECO:0007669"/>
    <property type="project" value="InterPro"/>
</dbReference>
<dbReference type="PANTHER" id="PTHR30151:SF16">
    <property type="entry name" value="ABC TRANSPORTER PERMEASE PROTEIN"/>
    <property type="match status" value="1"/>
</dbReference>
<evidence type="ECO:0000256" key="5">
    <source>
        <dbReference type="ARBA" id="ARBA00022989"/>
    </source>
</evidence>
<evidence type="ECO:0000256" key="3">
    <source>
        <dbReference type="ARBA" id="ARBA00022475"/>
    </source>
</evidence>
<keyword evidence="10" id="KW-1185">Reference proteome</keyword>